<evidence type="ECO:0000256" key="1">
    <source>
        <dbReference type="ARBA" id="ARBA00022729"/>
    </source>
</evidence>
<feature type="domain" description="Fe/B12 periplasmic-binding" evidence="2">
    <location>
        <begin position="21"/>
        <end position="265"/>
    </location>
</feature>
<dbReference type="OrthoDB" id="9816357at2"/>
<dbReference type="AlphaFoldDB" id="A0A1I5TPH4"/>
<proteinExistence type="predicted"/>
<dbReference type="Gene3D" id="3.40.50.1980">
    <property type="entry name" value="Nitrogenase molybdenum iron protein domain"/>
    <property type="match status" value="2"/>
</dbReference>
<dbReference type="PANTHER" id="PTHR30535">
    <property type="entry name" value="VITAMIN B12-BINDING PROTEIN"/>
    <property type="match status" value="1"/>
</dbReference>
<dbReference type="InterPro" id="IPR054828">
    <property type="entry name" value="Vit_B12_bind_prot"/>
</dbReference>
<dbReference type="Proteomes" id="UP000199306">
    <property type="component" value="Unassembled WGS sequence"/>
</dbReference>
<dbReference type="SUPFAM" id="SSF53807">
    <property type="entry name" value="Helical backbone' metal receptor"/>
    <property type="match status" value="1"/>
</dbReference>
<dbReference type="EMBL" id="FOXH01000006">
    <property type="protein sequence ID" value="SFP84888.1"/>
    <property type="molecule type" value="Genomic_DNA"/>
</dbReference>
<organism evidence="3 4">
    <name type="scientific">Pseudarcicella hirudinis</name>
    <dbReference type="NCBI Taxonomy" id="1079859"/>
    <lineage>
        <taxon>Bacteria</taxon>
        <taxon>Pseudomonadati</taxon>
        <taxon>Bacteroidota</taxon>
        <taxon>Cytophagia</taxon>
        <taxon>Cytophagales</taxon>
        <taxon>Flectobacillaceae</taxon>
        <taxon>Pseudarcicella</taxon>
    </lineage>
</organism>
<sequence>MKIFKDQLNRIIRLPDQMPLRIVSLVPSQTELLFDLGLDEEVKGITKFCIHPENWRRSKPKVGGTKNVNIETVAALNPTLIIANKEENVKEQIEALERIAPVWVSDINTLEDACEMIEMVGEIVRKPDKAILLARQIREKFSLIPQREVKIPAAYFIWKNPYMAAGNNTFIDEMLNHFGFENIFNTFERYPEVTLQQLEASACRHVFLSSEPYPFKQSHADELQSILPQMQVSLVDGEMFCWYGSRLLPAADYLLNLSENLHHKN</sequence>
<name>A0A1I5TPH4_9BACT</name>
<reference evidence="3 4" key="1">
    <citation type="submission" date="2016-10" db="EMBL/GenBank/DDBJ databases">
        <authorList>
            <person name="de Groot N.N."/>
        </authorList>
    </citation>
    <scope>NUCLEOTIDE SEQUENCE [LARGE SCALE GENOMIC DNA]</scope>
    <source>
        <strain evidence="4">E92,LMG 26720,CCM 7988</strain>
    </source>
</reference>
<dbReference type="RefSeq" id="WP_092017316.1">
    <property type="nucleotide sequence ID" value="NZ_FOXH01000006.1"/>
</dbReference>
<keyword evidence="4" id="KW-1185">Reference proteome</keyword>
<dbReference type="STRING" id="1079859.SAMN04515674_106138"/>
<dbReference type="PANTHER" id="PTHR30535:SF34">
    <property type="entry name" value="MOLYBDATE-BINDING PROTEIN MOLA"/>
    <property type="match status" value="1"/>
</dbReference>
<protein>
    <submittedName>
        <fullName evidence="3">ABC-type Fe3+-hydroxamate transport system, substrate-binding protein</fullName>
    </submittedName>
</protein>
<dbReference type="Pfam" id="PF01497">
    <property type="entry name" value="Peripla_BP_2"/>
    <property type="match status" value="1"/>
</dbReference>
<dbReference type="PROSITE" id="PS50983">
    <property type="entry name" value="FE_B12_PBP"/>
    <property type="match status" value="1"/>
</dbReference>
<dbReference type="InterPro" id="IPR050902">
    <property type="entry name" value="ABC_Transporter_SBP"/>
</dbReference>
<accession>A0A1I5TPH4</accession>
<evidence type="ECO:0000259" key="2">
    <source>
        <dbReference type="PROSITE" id="PS50983"/>
    </source>
</evidence>
<dbReference type="InterPro" id="IPR002491">
    <property type="entry name" value="ABC_transptr_periplasmic_BD"/>
</dbReference>
<keyword evidence="1" id="KW-0732">Signal</keyword>
<evidence type="ECO:0000313" key="4">
    <source>
        <dbReference type="Proteomes" id="UP000199306"/>
    </source>
</evidence>
<gene>
    <name evidence="3" type="ORF">SAMN04515674_106138</name>
</gene>
<dbReference type="NCBIfam" id="NF038402">
    <property type="entry name" value="TroA_like"/>
    <property type="match status" value="1"/>
</dbReference>
<evidence type="ECO:0000313" key="3">
    <source>
        <dbReference type="EMBL" id="SFP84888.1"/>
    </source>
</evidence>